<organism evidence="1 2">
    <name type="scientific">Lentinula raphanica</name>
    <dbReference type="NCBI Taxonomy" id="153919"/>
    <lineage>
        <taxon>Eukaryota</taxon>
        <taxon>Fungi</taxon>
        <taxon>Dikarya</taxon>
        <taxon>Basidiomycota</taxon>
        <taxon>Agaricomycotina</taxon>
        <taxon>Agaricomycetes</taxon>
        <taxon>Agaricomycetidae</taxon>
        <taxon>Agaricales</taxon>
        <taxon>Marasmiineae</taxon>
        <taxon>Omphalotaceae</taxon>
        <taxon>Lentinula</taxon>
    </lineage>
</organism>
<evidence type="ECO:0000313" key="2">
    <source>
        <dbReference type="Proteomes" id="UP001163846"/>
    </source>
</evidence>
<gene>
    <name evidence="1" type="ORF">F5878DRAFT_662463</name>
</gene>
<name>A0AA38P645_9AGAR</name>
<dbReference type="EMBL" id="MU806276">
    <property type="protein sequence ID" value="KAJ3837037.1"/>
    <property type="molecule type" value="Genomic_DNA"/>
</dbReference>
<dbReference type="Proteomes" id="UP001163846">
    <property type="component" value="Unassembled WGS sequence"/>
</dbReference>
<comment type="caution">
    <text evidence="1">The sequence shown here is derived from an EMBL/GenBank/DDBJ whole genome shotgun (WGS) entry which is preliminary data.</text>
</comment>
<reference evidence="1" key="1">
    <citation type="submission" date="2022-08" db="EMBL/GenBank/DDBJ databases">
        <authorList>
            <consortium name="DOE Joint Genome Institute"/>
            <person name="Min B."/>
            <person name="Riley R."/>
            <person name="Sierra-Patev S."/>
            <person name="Naranjo-Ortiz M."/>
            <person name="Looney B."/>
            <person name="Konkel Z."/>
            <person name="Slot J.C."/>
            <person name="Sakamoto Y."/>
            <person name="Steenwyk J.L."/>
            <person name="Rokas A."/>
            <person name="Carro J."/>
            <person name="Camarero S."/>
            <person name="Ferreira P."/>
            <person name="Molpeceres G."/>
            <person name="Ruiz-Duenas F.J."/>
            <person name="Serrano A."/>
            <person name="Henrissat B."/>
            <person name="Drula E."/>
            <person name="Hughes K.W."/>
            <person name="Mata J.L."/>
            <person name="Ishikawa N.K."/>
            <person name="Vargas-Isla R."/>
            <person name="Ushijima S."/>
            <person name="Smith C.A."/>
            <person name="Ahrendt S."/>
            <person name="Andreopoulos W."/>
            <person name="He G."/>
            <person name="Labutti K."/>
            <person name="Lipzen A."/>
            <person name="Ng V."/>
            <person name="Sandor L."/>
            <person name="Barry K."/>
            <person name="Martinez A.T."/>
            <person name="Xiao Y."/>
            <person name="Gibbons J.G."/>
            <person name="Terashima K."/>
            <person name="Hibbett D.S."/>
            <person name="Grigoriev I.V."/>
        </authorList>
    </citation>
    <scope>NUCLEOTIDE SEQUENCE</scope>
    <source>
        <strain evidence="1">TFB9207</strain>
    </source>
</reference>
<evidence type="ECO:0000313" key="1">
    <source>
        <dbReference type="EMBL" id="KAJ3837037.1"/>
    </source>
</evidence>
<sequence>MSAIQDFSEKANFATTSRLLSCLVTESLSRALYFPLTGFEATGFCVLLSGEVSSRPPQSIDVPYKLSDILTIILLKHVPVFKHDGADPRGPEIGLLDPMDMLPLTLEVVQGVHDKANIVSPFRLITGWQLDVHSHTIMPSPDPIVLWDKFAKSYDVQETMIKEIAEELESAVRWQKYSYEHPPRAPLFTSSSVEWEQSIVEGHPTHPVGIDSIPIIVR</sequence>
<accession>A0AA38P645</accession>
<keyword evidence="2" id="KW-1185">Reference proteome</keyword>
<dbReference type="AlphaFoldDB" id="A0AA38P645"/>
<protein>
    <submittedName>
        <fullName evidence="1">Uncharacterized protein</fullName>
    </submittedName>
</protein>
<proteinExistence type="predicted"/>